<dbReference type="Pfam" id="PF03601">
    <property type="entry name" value="Cons_hypoth698"/>
    <property type="match status" value="1"/>
</dbReference>
<feature type="transmembrane region" description="Helical" evidence="7">
    <location>
        <begin position="67"/>
        <end position="85"/>
    </location>
</feature>
<reference evidence="9" key="1">
    <citation type="submission" date="2018-06" db="EMBL/GenBank/DDBJ databases">
        <authorList>
            <person name="Helene L.C."/>
            <person name="Dall'Agnol R."/>
            <person name="Delamuta J.R."/>
            <person name="Hungria M."/>
        </authorList>
    </citation>
    <scope>NUCLEOTIDE SEQUENCE [LARGE SCALE GENOMIC DNA]</scope>
    <source>
        <strain evidence="9">AC99b</strain>
    </source>
</reference>
<accession>A0A330HLX6</accession>
<evidence type="ECO:0000256" key="3">
    <source>
        <dbReference type="ARBA" id="ARBA00022475"/>
    </source>
</evidence>
<dbReference type="InterPro" id="IPR018383">
    <property type="entry name" value="UPF0324_pro"/>
</dbReference>
<comment type="caution">
    <text evidence="8">The sequence shown here is derived from an EMBL/GenBank/DDBJ whole genome shotgun (WGS) entry which is preliminary data.</text>
</comment>
<dbReference type="AlphaFoldDB" id="A0A330HLX6"/>
<dbReference type="GO" id="GO:0005886">
    <property type="term" value="C:plasma membrane"/>
    <property type="evidence" value="ECO:0007669"/>
    <property type="project" value="UniProtKB-SubCell"/>
</dbReference>
<evidence type="ECO:0000256" key="5">
    <source>
        <dbReference type="ARBA" id="ARBA00022989"/>
    </source>
</evidence>
<proteinExistence type="inferred from homology"/>
<evidence type="ECO:0000256" key="2">
    <source>
        <dbReference type="ARBA" id="ARBA00007977"/>
    </source>
</evidence>
<dbReference type="OrthoDB" id="5393513at2"/>
<organism evidence="8 9">
    <name type="scientific">Mesorhizobium hawassense</name>
    <dbReference type="NCBI Taxonomy" id="1209954"/>
    <lineage>
        <taxon>Bacteria</taxon>
        <taxon>Pseudomonadati</taxon>
        <taxon>Pseudomonadota</taxon>
        <taxon>Alphaproteobacteria</taxon>
        <taxon>Hyphomicrobiales</taxon>
        <taxon>Phyllobacteriaceae</taxon>
        <taxon>Mesorhizobium</taxon>
    </lineage>
</organism>
<reference evidence="8 9" key="2">
    <citation type="submission" date="2018-07" db="EMBL/GenBank/DDBJ databases">
        <title>Diversity of Mesorhizobium strains in Brazil.</title>
        <authorList>
            <person name="Helene L.C.F."/>
            <person name="Dall'Agnol R."/>
            <person name="Delamuta J.R.M."/>
            <person name="Hungria M."/>
        </authorList>
    </citation>
    <scope>NUCLEOTIDE SEQUENCE [LARGE SCALE GENOMIC DNA]</scope>
    <source>
        <strain evidence="8 9">AC99b</strain>
    </source>
</reference>
<keyword evidence="6 7" id="KW-0472">Membrane</keyword>
<comment type="similarity">
    <text evidence="2">Belongs to the UPF0324 family.</text>
</comment>
<evidence type="ECO:0000313" key="9">
    <source>
        <dbReference type="Proteomes" id="UP000251558"/>
    </source>
</evidence>
<evidence type="ECO:0000313" key="8">
    <source>
        <dbReference type="EMBL" id="RAZ88572.1"/>
    </source>
</evidence>
<dbReference type="PANTHER" id="PTHR30106">
    <property type="entry name" value="INNER MEMBRANE PROTEIN YEIH-RELATED"/>
    <property type="match status" value="1"/>
</dbReference>
<feature type="transmembrane region" description="Helical" evidence="7">
    <location>
        <begin position="340"/>
        <end position="361"/>
    </location>
</feature>
<protein>
    <submittedName>
        <fullName evidence="8">YeiH family putative sulfate export transporter</fullName>
    </submittedName>
</protein>
<sequence length="364" mass="37506">MEWHFGGESARRIQLSFLPATANDLPNDLNPAGNSPALAPVWSGIVPGLVLVAMITTVAYSMRNLSGLTLFSPMILAVVAGMVYSNVLGLPAHAKAGIAFSQKRLLRFAIVLLGFQLTLGQVAGIGLGGVGIVAATLGATFLFTVTLGRLLGVDAKLARLIAAGSSICGASAIVATNIVTEAHDEDVTYAVAAITLFGTIAMLGFPLLAPVFGLDQHAFGLWAGASIHEVAQVIGAGFQNGTQAGETATVAKLTRVAMLAPMVIALGLMARRGSTEASSAKPPMPWFVVAFVAVVALNSLVAVPTQVHSAIALAAQVMLTMGLAAMGLQADISQLRSRGLRPLMLAFSAFIFIAGFSLTLVKFA</sequence>
<feature type="transmembrane region" description="Helical" evidence="7">
    <location>
        <begin position="130"/>
        <end position="151"/>
    </location>
</feature>
<keyword evidence="9" id="KW-1185">Reference proteome</keyword>
<feature type="transmembrane region" description="Helical" evidence="7">
    <location>
        <begin position="37"/>
        <end position="60"/>
    </location>
</feature>
<evidence type="ECO:0000256" key="6">
    <source>
        <dbReference type="ARBA" id="ARBA00023136"/>
    </source>
</evidence>
<dbReference type="Proteomes" id="UP000251558">
    <property type="component" value="Unassembled WGS sequence"/>
</dbReference>
<feature type="transmembrane region" description="Helical" evidence="7">
    <location>
        <begin position="283"/>
        <end position="303"/>
    </location>
</feature>
<evidence type="ECO:0000256" key="7">
    <source>
        <dbReference type="SAM" id="Phobius"/>
    </source>
</evidence>
<dbReference type="PANTHER" id="PTHR30106:SF2">
    <property type="entry name" value="UPF0324 INNER MEMBRANE PROTEIN YEIH"/>
    <property type="match status" value="1"/>
</dbReference>
<evidence type="ECO:0000256" key="1">
    <source>
        <dbReference type="ARBA" id="ARBA00004651"/>
    </source>
</evidence>
<evidence type="ECO:0000256" key="4">
    <source>
        <dbReference type="ARBA" id="ARBA00022692"/>
    </source>
</evidence>
<feature type="transmembrane region" description="Helical" evidence="7">
    <location>
        <begin position="253"/>
        <end position="271"/>
    </location>
</feature>
<keyword evidence="4 7" id="KW-0812">Transmembrane</keyword>
<keyword evidence="5 7" id="KW-1133">Transmembrane helix</keyword>
<gene>
    <name evidence="8" type="ORF">DPM33_23780</name>
</gene>
<keyword evidence="3" id="KW-1003">Cell membrane</keyword>
<feature type="transmembrane region" description="Helical" evidence="7">
    <location>
        <begin position="105"/>
        <end position="123"/>
    </location>
</feature>
<name>A0A330HLX6_9HYPH</name>
<feature type="transmembrane region" description="Helical" evidence="7">
    <location>
        <begin position="309"/>
        <end position="328"/>
    </location>
</feature>
<feature type="transmembrane region" description="Helical" evidence="7">
    <location>
        <begin position="157"/>
        <end position="180"/>
    </location>
</feature>
<dbReference type="EMBL" id="QMBP01000012">
    <property type="protein sequence ID" value="RAZ88572.1"/>
    <property type="molecule type" value="Genomic_DNA"/>
</dbReference>
<feature type="transmembrane region" description="Helical" evidence="7">
    <location>
        <begin position="187"/>
        <end position="209"/>
    </location>
</feature>
<comment type="subcellular location">
    <subcellularLocation>
        <location evidence="1">Cell membrane</location>
        <topology evidence="1">Multi-pass membrane protein</topology>
    </subcellularLocation>
</comment>